<organism evidence="6 7">
    <name type="scientific">Paraburkholderia phytofirmans OLGA172</name>
    <dbReference type="NCBI Taxonomy" id="1417228"/>
    <lineage>
        <taxon>Bacteria</taxon>
        <taxon>Pseudomonadati</taxon>
        <taxon>Pseudomonadota</taxon>
        <taxon>Betaproteobacteria</taxon>
        <taxon>Burkholderiales</taxon>
        <taxon>Burkholderiaceae</taxon>
        <taxon>Paraburkholderia</taxon>
    </lineage>
</organism>
<comment type="similarity">
    <text evidence="5">Belongs to the dTDP-4-dehydrorhamnose 3,5-epimerase family.</text>
</comment>
<dbReference type="GO" id="GO:0000271">
    <property type="term" value="P:polysaccharide biosynthetic process"/>
    <property type="evidence" value="ECO:0007669"/>
    <property type="project" value="TreeGrafter"/>
</dbReference>
<gene>
    <name evidence="6" type="ORF">AYM40_25170</name>
</gene>
<evidence type="ECO:0000256" key="1">
    <source>
        <dbReference type="ARBA" id="ARBA00001298"/>
    </source>
</evidence>
<evidence type="ECO:0000313" key="6">
    <source>
        <dbReference type="EMBL" id="ANB77485.1"/>
    </source>
</evidence>
<dbReference type="InterPro" id="IPR014710">
    <property type="entry name" value="RmlC-like_jellyroll"/>
</dbReference>
<keyword evidence="7" id="KW-1185">Reference proteome</keyword>
<dbReference type="GO" id="GO:0019305">
    <property type="term" value="P:dTDP-rhamnose biosynthetic process"/>
    <property type="evidence" value="ECO:0007669"/>
    <property type="project" value="UniProtKB-UniRule"/>
</dbReference>
<dbReference type="Gene3D" id="2.60.120.10">
    <property type="entry name" value="Jelly Rolls"/>
    <property type="match status" value="1"/>
</dbReference>
<dbReference type="EMBL" id="CP014579">
    <property type="protein sequence ID" value="ANB77485.1"/>
    <property type="molecule type" value="Genomic_DNA"/>
</dbReference>
<evidence type="ECO:0000256" key="4">
    <source>
        <dbReference type="ARBA" id="ARBA00019595"/>
    </source>
</evidence>
<dbReference type="Pfam" id="PF00908">
    <property type="entry name" value="dTDP_sugar_isom"/>
    <property type="match status" value="1"/>
</dbReference>
<evidence type="ECO:0000256" key="5">
    <source>
        <dbReference type="RuleBase" id="RU364069"/>
    </source>
</evidence>
<dbReference type="NCBIfam" id="TIGR01221">
    <property type="entry name" value="rmlC"/>
    <property type="match status" value="1"/>
</dbReference>
<comment type="catalytic activity">
    <reaction evidence="1 5">
        <text>dTDP-4-dehydro-6-deoxy-alpha-D-glucose = dTDP-4-dehydro-beta-L-rhamnose</text>
        <dbReference type="Rhea" id="RHEA:16969"/>
        <dbReference type="ChEBI" id="CHEBI:57649"/>
        <dbReference type="ChEBI" id="CHEBI:62830"/>
        <dbReference type="EC" id="5.1.3.13"/>
    </reaction>
</comment>
<dbReference type="InterPro" id="IPR000888">
    <property type="entry name" value="RmlC-like"/>
</dbReference>
<dbReference type="CDD" id="cd00438">
    <property type="entry name" value="cupin_RmlC"/>
    <property type="match status" value="1"/>
</dbReference>
<comment type="pathway">
    <text evidence="5">Carbohydrate biosynthesis; dTDP-L-rhamnose biosynthesis.</text>
</comment>
<evidence type="ECO:0000256" key="3">
    <source>
        <dbReference type="ARBA" id="ARBA00012098"/>
    </source>
</evidence>
<comment type="function">
    <text evidence="2 5">Catalyzes the epimerization of the C3' and C5'positions of dTDP-6-deoxy-D-xylo-4-hexulose, forming dTDP-6-deoxy-L-lyxo-4-hexulose.</text>
</comment>
<dbReference type="PANTHER" id="PTHR21047:SF2">
    <property type="entry name" value="THYMIDINE DIPHOSPHO-4-KETO-RHAMNOSE 3,5-EPIMERASE"/>
    <property type="match status" value="1"/>
</dbReference>
<accession>A0A160FVU5</accession>
<dbReference type="KEGG" id="buz:AYM40_25170"/>
<dbReference type="RefSeq" id="WP_063500683.1">
    <property type="nucleotide sequence ID" value="NZ_CP014579.1"/>
</dbReference>
<dbReference type="PANTHER" id="PTHR21047">
    <property type="entry name" value="DTDP-6-DEOXY-D-GLUCOSE-3,5 EPIMERASE"/>
    <property type="match status" value="1"/>
</dbReference>
<dbReference type="AlphaFoldDB" id="A0A160FVU5"/>
<dbReference type="Proteomes" id="UP000076852">
    <property type="component" value="Chromosome 2"/>
</dbReference>
<dbReference type="OrthoDB" id="9800680at2"/>
<dbReference type="GO" id="GO:0005829">
    <property type="term" value="C:cytosol"/>
    <property type="evidence" value="ECO:0007669"/>
    <property type="project" value="TreeGrafter"/>
</dbReference>
<dbReference type="UniPathway" id="UPA00124"/>
<dbReference type="InterPro" id="IPR011051">
    <property type="entry name" value="RmlC_Cupin_sf"/>
</dbReference>
<sequence length="182" mass="20580">MTIKVQHTQIRDVKLIEPHIISDARGAFFESFDQSEFEEKVTRGYTFTQEYHTVSARHVLCGLHYQIQRPQGKLIRVVSGEVLDVAVDLRRWSITFGRWVSAQLSAANCHQLWIPPGFAHGFLVLSEVAEVLCKATERRSPEHERTLRWDDPDVNIAWNLDGGSIPAAGDADGVSFSMAEVY</sequence>
<name>A0A160FVU5_9BURK</name>
<dbReference type="EC" id="5.1.3.13" evidence="3 5"/>
<evidence type="ECO:0000256" key="2">
    <source>
        <dbReference type="ARBA" id="ARBA00001997"/>
    </source>
</evidence>
<dbReference type="GO" id="GO:0008830">
    <property type="term" value="F:dTDP-4-dehydrorhamnose 3,5-epimerase activity"/>
    <property type="evidence" value="ECO:0007669"/>
    <property type="project" value="UniProtKB-UniRule"/>
</dbReference>
<dbReference type="SUPFAM" id="SSF51182">
    <property type="entry name" value="RmlC-like cupins"/>
    <property type="match status" value="1"/>
</dbReference>
<keyword evidence="5" id="KW-0413">Isomerase</keyword>
<proteinExistence type="inferred from homology"/>
<protein>
    <recommendedName>
        <fullName evidence="4 5">dTDP-4-dehydrorhamnose 3,5-epimerase</fullName>
        <ecNumber evidence="3 5">5.1.3.13</ecNumber>
    </recommendedName>
    <alternativeName>
        <fullName evidence="5">Thymidine diphospho-4-keto-rhamnose 3,5-epimerase</fullName>
    </alternativeName>
</protein>
<dbReference type="STRING" id="1804984.AYM40_25170"/>
<evidence type="ECO:0000313" key="7">
    <source>
        <dbReference type="Proteomes" id="UP000076852"/>
    </source>
</evidence>
<comment type="subunit">
    <text evidence="5">Homodimer.</text>
</comment>
<reference evidence="6 7" key="1">
    <citation type="journal article" date="2016" name="Gene">
        <title>PacBio SMRT assembly of a complex multi-replicon genome reveals chlorocatechol degradative operon in a region of genome plasticity.</title>
        <authorList>
            <person name="Ricker N."/>
            <person name="Shen S.Y."/>
            <person name="Goordial J."/>
            <person name="Jin S."/>
            <person name="Fulthorpe R.R."/>
        </authorList>
    </citation>
    <scope>NUCLEOTIDE SEQUENCE [LARGE SCALE GENOMIC DNA]</scope>
    <source>
        <strain evidence="6 7">OLGA172</strain>
    </source>
</reference>